<comment type="caution">
    <text evidence="1">The sequence shown here is derived from an EMBL/GenBank/DDBJ whole genome shotgun (WGS) entry which is preliminary data.</text>
</comment>
<accession>A0A3M7RUH2</accession>
<protein>
    <submittedName>
        <fullName evidence="1">Uncharacterized protein</fullName>
    </submittedName>
</protein>
<evidence type="ECO:0000313" key="1">
    <source>
        <dbReference type="EMBL" id="RNA26998.1"/>
    </source>
</evidence>
<dbReference type="AlphaFoldDB" id="A0A3M7RUH2"/>
<dbReference type="EMBL" id="REGN01002621">
    <property type="protein sequence ID" value="RNA26998.1"/>
    <property type="molecule type" value="Genomic_DNA"/>
</dbReference>
<name>A0A3M7RUH2_BRAPC</name>
<proteinExistence type="predicted"/>
<keyword evidence="2" id="KW-1185">Reference proteome</keyword>
<reference evidence="1 2" key="1">
    <citation type="journal article" date="2018" name="Sci. Rep.">
        <title>Genomic signatures of local adaptation to the degree of environmental predictability in rotifers.</title>
        <authorList>
            <person name="Franch-Gras L."/>
            <person name="Hahn C."/>
            <person name="Garcia-Roger E.M."/>
            <person name="Carmona M.J."/>
            <person name="Serra M."/>
            <person name="Gomez A."/>
        </authorList>
    </citation>
    <scope>NUCLEOTIDE SEQUENCE [LARGE SCALE GENOMIC DNA]</scope>
    <source>
        <strain evidence="1">HYR1</strain>
    </source>
</reference>
<evidence type="ECO:0000313" key="2">
    <source>
        <dbReference type="Proteomes" id="UP000276133"/>
    </source>
</evidence>
<sequence length="83" mass="9632">MVAPGISEKKNLDNLLKPSREQCIKFGSEDGLYLCKWDEKLMQIFIKIIVENMKEIKAFLKNKMIYTGSKIIYFLKVSNDANN</sequence>
<dbReference type="Proteomes" id="UP000276133">
    <property type="component" value="Unassembled WGS sequence"/>
</dbReference>
<organism evidence="1 2">
    <name type="scientific">Brachionus plicatilis</name>
    <name type="common">Marine rotifer</name>
    <name type="synonym">Brachionus muelleri</name>
    <dbReference type="NCBI Taxonomy" id="10195"/>
    <lineage>
        <taxon>Eukaryota</taxon>
        <taxon>Metazoa</taxon>
        <taxon>Spiralia</taxon>
        <taxon>Gnathifera</taxon>
        <taxon>Rotifera</taxon>
        <taxon>Eurotatoria</taxon>
        <taxon>Monogononta</taxon>
        <taxon>Pseudotrocha</taxon>
        <taxon>Ploima</taxon>
        <taxon>Brachionidae</taxon>
        <taxon>Brachionus</taxon>
    </lineage>
</organism>
<gene>
    <name evidence="1" type="ORF">BpHYR1_013069</name>
</gene>